<reference evidence="3" key="1">
    <citation type="submission" date="2022-08" db="EMBL/GenBank/DDBJ databases">
        <title>The genomic sequence of strain Paenibacillus sp. SCIV0701.</title>
        <authorList>
            <person name="Zhao H."/>
        </authorList>
    </citation>
    <scope>NUCLEOTIDE SEQUENCE</scope>
    <source>
        <strain evidence="3">SCIV0701</strain>
    </source>
</reference>
<dbReference type="Pfam" id="PF02525">
    <property type="entry name" value="Flavodoxin_2"/>
    <property type="match status" value="1"/>
</dbReference>
<dbReference type="InterPro" id="IPR029039">
    <property type="entry name" value="Flavoprotein-like_sf"/>
</dbReference>
<feature type="domain" description="Flavodoxin-like fold" evidence="2">
    <location>
        <begin position="1"/>
        <end position="158"/>
    </location>
</feature>
<dbReference type="InterPro" id="IPR003680">
    <property type="entry name" value="Flavodoxin_fold"/>
</dbReference>
<dbReference type="GO" id="GO:0009055">
    <property type="term" value="F:electron transfer activity"/>
    <property type="evidence" value="ECO:0007669"/>
    <property type="project" value="TreeGrafter"/>
</dbReference>
<dbReference type="InterPro" id="IPR046980">
    <property type="entry name" value="KefG/KefF"/>
</dbReference>
<dbReference type="PANTHER" id="PTHR47307:SF1">
    <property type="entry name" value="GLUTATHIONE-REGULATED POTASSIUM-EFFLUX SYSTEM ANCILLARY PROTEIN KEFG"/>
    <property type="match status" value="1"/>
</dbReference>
<dbReference type="RefSeq" id="WP_257443952.1">
    <property type="nucleotide sequence ID" value="NZ_JANIPJ010000003.1"/>
</dbReference>
<dbReference type="PANTHER" id="PTHR47307">
    <property type="entry name" value="GLUTATHIONE-REGULATED POTASSIUM-EFFLUX SYSTEM ANCILLARY PROTEIN KEFG"/>
    <property type="match status" value="1"/>
</dbReference>
<dbReference type="GO" id="GO:0010181">
    <property type="term" value="F:FMN binding"/>
    <property type="evidence" value="ECO:0007669"/>
    <property type="project" value="TreeGrafter"/>
</dbReference>
<dbReference type="AlphaFoldDB" id="A0A9X2MTP2"/>
<comment type="caution">
    <text evidence="3">The sequence shown here is derived from an EMBL/GenBank/DDBJ whole genome shotgun (WGS) entry which is preliminary data.</text>
</comment>
<evidence type="ECO:0000259" key="2">
    <source>
        <dbReference type="Pfam" id="PF02525"/>
    </source>
</evidence>
<dbReference type="Proteomes" id="UP001141950">
    <property type="component" value="Unassembled WGS sequence"/>
</dbReference>
<name>A0A9X2MTP2_9BACL</name>
<sequence>MKTLVIVTHPNIETSTINKRLVEELKKFPEKYTVHDLYKTYPDGNIDVRNEQRLVESHENLILQFPIFWFNCPPLLKKWLDDVLTYGWGYGSGNGNQMKNRKVALAVSTGIRQKEYRSDGKYGYSLEQLLTPFETTFRYCHSDYRSFYAVYGKEGDEASSVEDNRPTTNALEERVHEYLRFIDTL</sequence>
<protein>
    <submittedName>
        <fullName evidence="3">NAD(P)H-dependent oxidoreductase</fullName>
    </submittedName>
</protein>
<accession>A0A9X2MTP2</accession>
<keyword evidence="4" id="KW-1185">Reference proteome</keyword>
<dbReference type="Gene3D" id="3.40.50.360">
    <property type="match status" value="1"/>
</dbReference>
<dbReference type="SUPFAM" id="SSF52218">
    <property type="entry name" value="Flavoproteins"/>
    <property type="match status" value="1"/>
</dbReference>
<evidence type="ECO:0000256" key="1">
    <source>
        <dbReference type="ARBA" id="ARBA00023002"/>
    </source>
</evidence>
<keyword evidence="1" id="KW-0560">Oxidoreductase</keyword>
<evidence type="ECO:0000313" key="4">
    <source>
        <dbReference type="Proteomes" id="UP001141950"/>
    </source>
</evidence>
<proteinExistence type="predicted"/>
<organism evidence="3 4">
    <name type="scientific">Paenibacillus soyae</name>
    <dbReference type="NCBI Taxonomy" id="2969249"/>
    <lineage>
        <taxon>Bacteria</taxon>
        <taxon>Bacillati</taxon>
        <taxon>Bacillota</taxon>
        <taxon>Bacilli</taxon>
        <taxon>Bacillales</taxon>
        <taxon>Paenibacillaceae</taxon>
        <taxon>Paenibacillus</taxon>
    </lineage>
</organism>
<dbReference type="EMBL" id="JANIPJ010000003">
    <property type="protein sequence ID" value="MCR2803562.1"/>
    <property type="molecule type" value="Genomic_DNA"/>
</dbReference>
<dbReference type="GO" id="GO:0003955">
    <property type="term" value="F:NAD(P)H dehydrogenase (quinone) activity"/>
    <property type="evidence" value="ECO:0007669"/>
    <property type="project" value="TreeGrafter"/>
</dbReference>
<gene>
    <name evidence="3" type="ORF">NQZ67_06655</name>
</gene>
<evidence type="ECO:0000313" key="3">
    <source>
        <dbReference type="EMBL" id="MCR2803562.1"/>
    </source>
</evidence>